<dbReference type="InterPro" id="IPR012677">
    <property type="entry name" value="Nucleotide-bd_a/b_plait_sf"/>
</dbReference>
<dbReference type="InterPro" id="IPR000504">
    <property type="entry name" value="RRM_dom"/>
</dbReference>
<proteinExistence type="predicted"/>
<dbReference type="PANTHER" id="PTHR33116">
    <property type="entry name" value="REVERSE TRANSCRIPTASE ZINC-BINDING DOMAIN-CONTAINING PROTEIN-RELATED-RELATED"/>
    <property type="match status" value="1"/>
</dbReference>
<feature type="compositionally biased region" description="Acidic residues" evidence="2">
    <location>
        <begin position="346"/>
        <end position="356"/>
    </location>
</feature>
<keyword evidence="1" id="KW-0694">RNA-binding</keyword>
<dbReference type="Gene3D" id="3.30.70.330">
    <property type="match status" value="1"/>
</dbReference>
<dbReference type="SMART" id="SM00360">
    <property type="entry name" value="RRM"/>
    <property type="match status" value="1"/>
</dbReference>
<evidence type="ECO:0000256" key="1">
    <source>
        <dbReference type="PROSITE-ProRule" id="PRU00176"/>
    </source>
</evidence>
<accession>A0ABQ5CW32</accession>
<evidence type="ECO:0000256" key="2">
    <source>
        <dbReference type="SAM" id="MobiDB-lite"/>
    </source>
</evidence>
<dbReference type="InterPro" id="IPR000477">
    <property type="entry name" value="RT_dom"/>
</dbReference>
<feature type="domain" description="RRM" evidence="3">
    <location>
        <begin position="17"/>
        <end position="111"/>
    </location>
</feature>
<feature type="compositionally biased region" description="Polar residues" evidence="2">
    <location>
        <begin position="371"/>
        <end position="381"/>
    </location>
</feature>
<dbReference type="Gene3D" id="3.60.10.10">
    <property type="entry name" value="Endonuclease/exonuclease/phosphatase"/>
    <property type="match status" value="1"/>
</dbReference>
<evidence type="ECO:0000313" key="5">
    <source>
        <dbReference type="Proteomes" id="UP001151760"/>
    </source>
</evidence>
<dbReference type="Pfam" id="PF00078">
    <property type="entry name" value="RVT_1"/>
    <property type="match status" value="1"/>
</dbReference>
<dbReference type="Pfam" id="PF00076">
    <property type="entry name" value="RRM_1"/>
    <property type="match status" value="1"/>
</dbReference>
<dbReference type="PANTHER" id="PTHR33116:SF78">
    <property type="entry name" value="OS12G0587133 PROTEIN"/>
    <property type="match status" value="1"/>
</dbReference>
<keyword evidence="4" id="KW-0808">Transferase</keyword>
<name>A0ABQ5CW32_9ASTR</name>
<dbReference type="GO" id="GO:0003964">
    <property type="term" value="F:RNA-directed DNA polymerase activity"/>
    <property type="evidence" value="ECO:0007669"/>
    <property type="project" value="UniProtKB-KW"/>
</dbReference>
<reference evidence="4" key="2">
    <citation type="submission" date="2022-01" db="EMBL/GenBank/DDBJ databases">
        <authorList>
            <person name="Yamashiro T."/>
            <person name="Shiraishi A."/>
            <person name="Satake H."/>
            <person name="Nakayama K."/>
        </authorList>
    </citation>
    <scope>NUCLEOTIDE SEQUENCE</scope>
</reference>
<evidence type="ECO:0000259" key="3">
    <source>
        <dbReference type="PROSITE" id="PS50102"/>
    </source>
</evidence>
<comment type="caution">
    <text evidence="4">The sequence shown here is derived from an EMBL/GenBank/DDBJ whole genome shotgun (WGS) entry which is preliminary data.</text>
</comment>
<keyword evidence="4" id="KW-0695">RNA-directed DNA polymerase</keyword>
<organism evidence="4 5">
    <name type="scientific">Tanacetum coccineum</name>
    <dbReference type="NCBI Taxonomy" id="301880"/>
    <lineage>
        <taxon>Eukaryota</taxon>
        <taxon>Viridiplantae</taxon>
        <taxon>Streptophyta</taxon>
        <taxon>Embryophyta</taxon>
        <taxon>Tracheophyta</taxon>
        <taxon>Spermatophyta</taxon>
        <taxon>Magnoliopsida</taxon>
        <taxon>eudicotyledons</taxon>
        <taxon>Gunneridae</taxon>
        <taxon>Pentapetalae</taxon>
        <taxon>asterids</taxon>
        <taxon>campanulids</taxon>
        <taxon>Asterales</taxon>
        <taxon>Asteraceae</taxon>
        <taxon>Asteroideae</taxon>
        <taxon>Anthemideae</taxon>
        <taxon>Anthemidinae</taxon>
        <taxon>Tanacetum</taxon>
    </lineage>
</organism>
<keyword evidence="5" id="KW-1185">Reference proteome</keyword>
<reference evidence="4" key="1">
    <citation type="journal article" date="2022" name="Int. J. Mol. Sci.">
        <title>Draft Genome of Tanacetum Coccineum: Genomic Comparison of Closely Related Tanacetum-Family Plants.</title>
        <authorList>
            <person name="Yamashiro T."/>
            <person name="Shiraishi A."/>
            <person name="Nakayama K."/>
            <person name="Satake H."/>
        </authorList>
    </citation>
    <scope>NUCLEOTIDE SEQUENCE</scope>
</reference>
<sequence length="1207" mass="137032">MAGRNRSNEDHVRSISKSIFITNFPDHTTSSDLWKLCQAYGSVVDVFIPNRRSKVGKRFAFARFIKVQNVDRLVGNLCTLWIGRWHLHANVVRFDRPHVQNSRVPPKSAQNPRVSPNFRPSNATPSYISVVKGVSNPPFSVSPALVLDDTCVVTRDLGTHVMGEIKQFSSINKLHILLSNEGFSNVKIAYLGGLWVLIELPSSTAKDNLLKHIGVASWFKCLSNAQSDFVSRERIVWIDIEGIPLHAWTRNTFLKIGAKWGEVLDLEEGKDDFFARKRICIKTKQEENILEKFKIIVKGKVFVVRAKELFTWSPSFSDVLETAYSSDDESAKDEGINQFESSEQVNLEEESDDEVVSDTHFGDNKEKEGTSNESVINSGAKGNSEDPFKIYDILNKKKKVAETIVSDTSIPFPPGFTPNIESPKEDEQHLNMDTVHSPCKSSGCSSRIMESSQKINEELHAEGYQNVVKNREGGSILELLEEMITVGQTMGFSMEGCNKDMEKIIGSQGDNKETKAENINNMDVKFLWGNSNFEFIYSEALGNSGGILCAWDNNVLCKEHHTISDNFIAVFGTWIPTKMKVMIISVYAPQADSYKRALWSYLELLVNRWNGESIIMGDFNEVRRIGGCVGDSFNGTVHGFDQMVSHVWNSTSLNGHQKKKRGGCVKDLKDKLSDIDSILDKGGVNDDILLARTNYMNLLLDAKAADTRDYIQKAKIQWAVEGDENSKFFHGIVNRKRANLTVKGIMVDGVWVDEPSRVKKEFRDHFAARFQDPGICHGKLNFSFPNRLSSEQVAELEIPISKEEIRNAVWGCGENKSPGPDGFTFEFFRKYWHIIGFFSLMAKSLMVFYLNDLLALVYFQKTKCDVFKVDFAKAYDSIRWDYLEDVLHSFGFGVKWRSWIKGCLSSSMASILVNGSPTSEFQFHRGLKQGDPLAPYLFILIMESLHLSFSRVIDAGIFTGIYCFSLLSGLSINIRKSNLLGVGVPSSKFLRLLIPWDESINKLKTRLSKWKLKTLSIGGRLTLLKSVLGSTPIYNMSLYKVPKAVLSSMEAIRRDFFNGSKDNDRKIAWVKWAKVLATRKAWRCRRFSSLYALNRALLLKWVWRFISRENSLWSRFIHACHGSNWKDLLATYPSNWCSIVKEVKVLKDQVDKDWYVGYQDESSCCLAFRDMIRWVWDMNGRMAVLCGFKDVRNLLDETFLPKSDSPT</sequence>
<dbReference type="SUPFAM" id="SSF56219">
    <property type="entry name" value="DNase I-like"/>
    <property type="match status" value="1"/>
</dbReference>
<protein>
    <submittedName>
        <fullName evidence="4">RNA-directed DNA polymerase, eukaryota</fullName>
    </submittedName>
</protein>
<feature type="non-terminal residue" evidence="4">
    <location>
        <position position="1207"/>
    </location>
</feature>
<dbReference type="InterPro" id="IPR036691">
    <property type="entry name" value="Endo/exonu/phosph_ase_sf"/>
</dbReference>
<gene>
    <name evidence="4" type="ORF">Tco_0909039</name>
</gene>
<feature type="region of interest" description="Disordered" evidence="2">
    <location>
        <begin position="343"/>
        <end position="381"/>
    </location>
</feature>
<dbReference type="PROSITE" id="PS50102">
    <property type="entry name" value="RRM"/>
    <property type="match status" value="1"/>
</dbReference>
<dbReference type="SUPFAM" id="SSF54928">
    <property type="entry name" value="RNA-binding domain, RBD"/>
    <property type="match status" value="1"/>
</dbReference>
<dbReference type="EMBL" id="BQNB010014488">
    <property type="protein sequence ID" value="GJT28764.1"/>
    <property type="molecule type" value="Genomic_DNA"/>
</dbReference>
<keyword evidence="4" id="KW-0548">Nucleotidyltransferase</keyword>
<evidence type="ECO:0000313" key="4">
    <source>
        <dbReference type="EMBL" id="GJT28764.1"/>
    </source>
</evidence>
<dbReference type="Proteomes" id="UP001151760">
    <property type="component" value="Unassembled WGS sequence"/>
</dbReference>
<dbReference type="InterPro" id="IPR035979">
    <property type="entry name" value="RBD_domain_sf"/>
</dbReference>
<dbReference type="CDD" id="cd00590">
    <property type="entry name" value="RRM_SF"/>
    <property type="match status" value="1"/>
</dbReference>
<feature type="compositionally biased region" description="Basic and acidic residues" evidence="2">
    <location>
        <begin position="360"/>
        <end position="370"/>
    </location>
</feature>